<organism evidence="2 3">
    <name type="scientific">Artemisia annua</name>
    <name type="common">Sweet wormwood</name>
    <dbReference type="NCBI Taxonomy" id="35608"/>
    <lineage>
        <taxon>Eukaryota</taxon>
        <taxon>Viridiplantae</taxon>
        <taxon>Streptophyta</taxon>
        <taxon>Embryophyta</taxon>
        <taxon>Tracheophyta</taxon>
        <taxon>Spermatophyta</taxon>
        <taxon>Magnoliopsida</taxon>
        <taxon>eudicotyledons</taxon>
        <taxon>Gunneridae</taxon>
        <taxon>Pentapetalae</taxon>
        <taxon>asterids</taxon>
        <taxon>campanulids</taxon>
        <taxon>Asterales</taxon>
        <taxon>Asteraceae</taxon>
        <taxon>Asteroideae</taxon>
        <taxon>Anthemideae</taxon>
        <taxon>Artemisiinae</taxon>
        <taxon>Artemisia</taxon>
    </lineage>
</organism>
<reference evidence="2 3" key="1">
    <citation type="journal article" date="2018" name="Mol. Plant">
        <title>The genome of Artemisia annua provides insight into the evolution of Asteraceae family and artemisinin biosynthesis.</title>
        <authorList>
            <person name="Shen Q."/>
            <person name="Zhang L."/>
            <person name="Liao Z."/>
            <person name="Wang S."/>
            <person name="Yan T."/>
            <person name="Shi P."/>
            <person name="Liu M."/>
            <person name="Fu X."/>
            <person name="Pan Q."/>
            <person name="Wang Y."/>
            <person name="Lv Z."/>
            <person name="Lu X."/>
            <person name="Zhang F."/>
            <person name="Jiang W."/>
            <person name="Ma Y."/>
            <person name="Chen M."/>
            <person name="Hao X."/>
            <person name="Li L."/>
            <person name="Tang Y."/>
            <person name="Lv G."/>
            <person name="Zhou Y."/>
            <person name="Sun X."/>
            <person name="Brodelius P.E."/>
            <person name="Rose J.K.C."/>
            <person name="Tang K."/>
        </authorList>
    </citation>
    <scope>NUCLEOTIDE SEQUENCE [LARGE SCALE GENOMIC DNA]</scope>
    <source>
        <strain evidence="3">cv. Huhao1</strain>
        <tissue evidence="2">Leaf</tissue>
    </source>
</reference>
<dbReference type="EMBL" id="PKPP01000317">
    <property type="protein sequence ID" value="PWA94406.1"/>
    <property type="molecule type" value="Genomic_DNA"/>
</dbReference>
<gene>
    <name evidence="2" type="ORF">CTI12_AA062400</name>
</gene>
<comment type="caution">
    <text evidence="2">The sequence shown here is derived from an EMBL/GenBank/DDBJ whole genome shotgun (WGS) entry which is preliminary data.</text>
</comment>
<evidence type="ECO:0000313" key="3">
    <source>
        <dbReference type="Proteomes" id="UP000245207"/>
    </source>
</evidence>
<name>A0A2U1Q8S1_ARTAN</name>
<sequence length="187" mass="21247">MKSFTDNDAKVIGSTSFAGQFSGYDEYVSMVDKVVDVVLKKQPSMSKPSVPKIGELEEKVNEMEEELERHHRIRDLLEVELQSLSQRLLTVKSFRNMSDSDNNIFDKPEDKISRKLHSRYLEQKEAEAWIKDLEDERAEQANEVITSCSRSSSVMAADETTDVLGIRYAPPHPTLPKPWKGLIDGST</sequence>
<keyword evidence="1" id="KW-0175">Coiled coil</keyword>
<dbReference type="Proteomes" id="UP000245207">
    <property type="component" value="Unassembled WGS sequence"/>
</dbReference>
<evidence type="ECO:0000313" key="2">
    <source>
        <dbReference type="EMBL" id="PWA94406.1"/>
    </source>
</evidence>
<dbReference type="STRING" id="35608.A0A2U1Q8S1"/>
<feature type="coiled-coil region" evidence="1">
    <location>
        <begin position="53"/>
        <end position="87"/>
    </location>
</feature>
<evidence type="ECO:0000256" key="1">
    <source>
        <dbReference type="SAM" id="Coils"/>
    </source>
</evidence>
<proteinExistence type="predicted"/>
<keyword evidence="3" id="KW-1185">Reference proteome</keyword>
<protein>
    <submittedName>
        <fullName evidence="2">Kinesin motor domain-containing protein</fullName>
    </submittedName>
</protein>
<dbReference type="AlphaFoldDB" id="A0A2U1Q8S1"/>
<dbReference type="OrthoDB" id="1744609at2759"/>
<accession>A0A2U1Q8S1</accession>